<dbReference type="EMBL" id="SJKB01000021">
    <property type="protein sequence ID" value="TCC52132.1"/>
    <property type="molecule type" value="Genomic_DNA"/>
</dbReference>
<protein>
    <submittedName>
        <fullName evidence="2">Conjugal transfer protein</fullName>
    </submittedName>
</protein>
<reference evidence="2 3" key="1">
    <citation type="submission" date="2019-02" db="EMBL/GenBank/DDBJ databases">
        <title>Kribbella capetownensis sp. nov. and Kribbella speibonae sp. nov., isolated from soil.</title>
        <authorList>
            <person name="Curtis S.M."/>
            <person name="Norton I."/>
            <person name="Everest G.J."/>
            <person name="Meyers P.R."/>
        </authorList>
    </citation>
    <scope>NUCLEOTIDE SEQUENCE [LARGE SCALE GENOMIC DNA]</scope>
    <source>
        <strain evidence="2 3">NRRL B-24813</strain>
    </source>
</reference>
<dbReference type="InterPro" id="IPR014862">
    <property type="entry name" value="TrwC"/>
</dbReference>
<evidence type="ECO:0000313" key="3">
    <source>
        <dbReference type="Proteomes" id="UP000291144"/>
    </source>
</evidence>
<dbReference type="InterPro" id="IPR027417">
    <property type="entry name" value="P-loop_NTPase"/>
</dbReference>
<dbReference type="SMART" id="SM00382">
    <property type="entry name" value="AAA"/>
    <property type="match status" value="1"/>
</dbReference>
<dbReference type="Pfam" id="PF08751">
    <property type="entry name" value="TrwC"/>
    <property type="match status" value="1"/>
</dbReference>
<keyword evidence="3" id="KW-1185">Reference proteome</keyword>
<name>A0A4V2M8N1_9ACTN</name>
<dbReference type="Proteomes" id="UP000291144">
    <property type="component" value="Unassembled WGS sequence"/>
</dbReference>
<dbReference type="CDD" id="cd18809">
    <property type="entry name" value="SF1_C_RecD"/>
    <property type="match status" value="1"/>
</dbReference>
<feature type="domain" description="AAA+ ATPase" evidence="1">
    <location>
        <begin position="560"/>
        <end position="828"/>
    </location>
</feature>
<dbReference type="InterPro" id="IPR003593">
    <property type="entry name" value="AAA+_ATPase"/>
</dbReference>
<gene>
    <name evidence="2" type="ORF">E0H73_40050</name>
</gene>
<accession>A0A4V2M8N1</accession>
<evidence type="ECO:0000259" key="1">
    <source>
        <dbReference type="SMART" id="SM00382"/>
    </source>
</evidence>
<dbReference type="OrthoDB" id="4524286at2"/>
<proteinExistence type="predicted"/>
<dbReference type="AlphaFoldDB" id="A0A4V2M8N1"/>
<dbReference type="NCBIfam" id="NF041492">
    <property type="entry name" value="MobF"/>
    <property type="match status" value="1"/>
</dbReference>
<sequence>MDPIGHRTGQPLTVRGPPRCITGRHSPARAVVLSIHRLSAGDGYKYLLRHIAAGDVDRRMATPLTAYYTAFGYPPGRWMGSGLAGLGDGELVPGGEVIETQMSALFGRAEDPVNGRMLGRRLPVYKAPSERIQDLIRALDPALDEADRQDAIAQIQRSEIRQKTRQAVVGFDLTFSPAKSVSALWATADVGVQEQIVAAHHEAASDVLGLIEQHAAFTRTGDQGIAQIDTRGLIAAAFDHWDTRSGDPQLHTHVVVANRVQGLDGAWRTLDGRVLYRSVVAMSELHNVFLADNLARRLGVNWELRERGSRRNPAFEIDAVPDELIREFSARTERIEANLAALLDERGDDIHPPGRREMYVLRQQATLLNRPPKHLARPLAALMAGWRTRADQAIGHDAVLAIQRSLDHSGERPLAAADLSAETVEAYGAATVLTLQTKRATWTRWNLLAEAARQTRLLRFVSSAERFAVFQAIVEAAEQHSISLTAPELVPIPITRTSGESIFTIHDGEIYTSPVILGAEAVLLDLARDCSGPRVEHGSLATAGLSADKVRALHRIAASGQKLEALIGPAGTGKTSLLSALTSSWQSVHGEGSIIALAPSSAASTILSDAIGTPSENIAKWIYESAGLGAEGRRQRIAQTEYAANLAHRAGRRRRHQRLTILLAALHAENDRWSFRKNQLIIVDEASMASTMELATLARAADAAGAKLLLVGDDAQLGSADTGGAFRLVARDTNAAELSDVWRFRNHWERDASLALRRGDTTAIDQYDDHNRLTAGSTDEMEDAAYRAWLIDTTAGRTSLLIAADNATVARLNARARLDRITTGEVEPDGIELHNGNHVGLGDHIVTRLNNRRLRYSETGFVRNGSDWTVIHRWPDGSLTVQNRDDRTVTLPSSYVQESVELAYATTAHRAQGATVDTAHLIVTDRLTRALLYVGLTRGRHTNQAYVTTHQTTSDLHEPHAEQSIQDVLEAVLNDPGTEQSAHEVLRQELDNATRLDRLIPIHEHLCQLDARRRFAAAVDASGLDSADRAAVQASPAYGALVGELRRAENAGLEVPDLLRSAVNQSSLTSANDLAAVIHTRLERLVTRSTRRTDQRPSTIAGLLIPSTYVSDPLLVAPLRELESRIAQRADWLAENIERERPPWRHDLLQLLQHQSAQERATFVRQVAVYRERFNVRGHTPLGDPPPASASAQLTHYSRLRSALPALSDHPHDSRLHTAATQIPLPQPPEQ</sequence>
<comment type="caution">
    <text evidence="2">The sequence shown here is derived from an EMBL/GenBank/DDBJ whole genome shotgun (WGS) entry which is preliminary data.</text>
</comment>
<dbReference type="Pfam" id="PF13604">
    <property type="entry name" value="AAA_30"/>
    <property type="match status" value="1"/>
</dbReference>
<evidence type="ECO:0000313" key="2">
    <source>
        <dbReference type="EMBL" id="TCC52132.1"/>
    </source>
</evidence>
<dbReference type="Gene3D" id="3.40.50.300">
    <property type="entry name" value="P-loop containing nucleotide triphosphate hydrolases"/>
    <property type="match status" value="2"/>
</dbReference>
<dbReference type="SUPFAM" id="SSF52540">
    <property type="entry name" value="P-loop containing nucleoside triphosphate hydrolases"/>
    <property type="match status" value="2"/>
</dbReference>
<dbReference type="SUPFAM" id="SSF55464">
    <property type="entry name" value="Origin of replication-binding domain, RBD-like"/>
    <property type="match status" value="1"/>
</dbReference>
<organism evidence="2 3">
    <name type="scientific">Kribbella pittospori</name>
    <dbReference type="NCBI Taxonomy" id="722689"/>
    <lineage>
        <taxon>Bacteria</taxon>
        <taxon>Bacillati</taxon>
        <taxon>Actinomycetota</taxon>
        <taxon>Actinomycetes</taxon>
        <taxon>Propionibacteriales</taxon>
        <taxon>Kribbellaceae</taxon>
        <taxon>Kribbella</taxon>
    </lineage>
</organism>